<organism evidence="1">
    <name type="scientific">Klebsiella pneumoniae</name>
    <dbReference type="NCBI Taxonomy" id="573"/>
    <lineage>
        <taxon>Bacteria</taxon>
        <taxon>Pseudomonadati</taxon>
        <taxon>Pseudomonadota</taxon>
        <taxon>Gammaproteobacteria</taxon>
        <taxon>Enterobacterales</taxon>
        <taxon>Enterobacteriaceae</taxon>
        <taxon>Klebsiella/Raoultella group</taxon>
        <taxon>Klebsiella</taxon>
        <taxon>Klebsiella pneumoniae complex</taxon>
    </lineage>
</organism>
<geneLocation type="plasmid" evidence="1">
    <name>pKP64477b</name>
</geneLocation>
<sequence>MTDFTELTQSEINGALSQLKQLSEYPTPVTQFARIFPNIF</sequence>
<evidence type="ECO:0000313" key="1">
    <source>
        <dbReference type="EMBL" id="ASF81452.1"/>
    </source>
</evidence>
<gene>
    <name evidence="1" type="ORF">KP64477b_00124</name>
</gene>
<accession>A0A0E1H0L0</accession>
<keyword evidence="1" id="KW-0614">Plasmid</keyword>
<proteinExistence type="predicted"/>
<dbReference type="AlphaFoldDB" id="A0A0E1H0L0"/>
<dbReference type="KEGG" id="kpx:PMK1_ndm00047"/>
<name>A0A0E1H0L0_KLEPN</name>
<dbReference type="EMBL" id="MF150122">
    <property type="protein sequence ID" value="ASF81452.1"/>
    <property type="molecule type" value="Genomic_DNA"/>
</dbReference>
<protein>
    <submittedName>
        <fullName evidence="1">Uncharacterized protein</fullName>
    </submittedName>
</protein>
<reference evidence="1" key="1">
    <citation type="submission" date="2017-05" db="EMBL/GenBank/DDBJ databases">
        <authorList>
            <person name="Song R."/>
            <person name="Chenine A.L."/>
            <person name="Ruprecht R.M."/>
        </authorList>
    </citation>
    <scope>NUCLEOTIDE SEQUENCE</scope>
    <source>
        <strain evidence="1">A64477</strain>
        <plasmid evidence="1">pKP64477b</plasmid>
    </source>
</reference>